<dbReference type="AlphaFoldDB" id="S8AAE1"/>
<sequence>MNGKDLPRLVATDEEVRNKLAIAKIPTGTVIFLNIKKLYFVSGRYEPLETEFECIIYGFPNLEELCCYDAENKDYCSTHTEPEPLLAKYMRISQLKNLKSVEIPWPKLKRAESADGSPWPGSTSYEWASTLDNWKFTKHVELDELRTWVEQCLARRLPRLEMIQFSGFKRFDDTELNARRRMISNLFIWDRTVATCTILGREYNHPVYQWDTKEDQLWASKNTVLVEPPFLRLSQRPSQKSEQEEILQPTGPHSVKFIPPEIVEQILLELPAVAVISSCRRVCKTWKTLIETTPNLIKYSTTGLKLDEYEAARTHPIPKITPLALEILSIFWKRLARNGFIEIPQATSASDSTIKAKAMRTFNRFNEKRNRVYSRIFHYDEDDDPTWRLACLITIAVLTAPIVVPFSYLKYRISESIDQSPLKPLNRSRKKVRTTVHNLIEEFAPIMAKVPLTTQYYIVADIQSRTNFNFLPDFSADIFDKNRQYPISDSYFSIIKALTAAVHNCTPLAAGNPRYYPLTVIPVYEFTEERVTSTEPIILFHLAYTKYGEEVGFQRLVFSGNEPFDVRIGNEKEYGGMHYLVNYYRVAL</sequence>
<dbReference type="OrthoDB" id="3800738at2759"/>
<protein>
    <recommendedName>
        <fullName evidence="1">F-box domain-containing protein</fullName>
    </recommendedName>
</protein>
<dbReference type="SMART" id="SM00256">
    <property type="entry name" value="FBOX"/>
    <property type="match status" value="1"/>
</dbReference>
<feature type="domain" description="F-box" evidence="1">
    <location>
        <begin position="252"/>
        <end position="299"/>
    </location>
</feature>
<evidence type="ECO:0000313" key="3">
    <source>
        <dbReference type="Proteomes" id="UP000015100"/>
    </source>
</evidence>
<evidence type="ECO:0000259" key="1">
    <source>
        <dbReference type="PROSITE" id="PS50181"/>
    </source>
</evidence>
<comment type="caution">
    <text evidence="2">The sequence shown here is derived from an EMBL/GenBank/DDBJ whole genome shotgun (WGS) entry which is preliminary data.</text>
</comment>
<organism evidence="2 3">
    <name type="scientific">Dactylellina haptotyla (strain CBS 200.50)</name>
    <name type="common">Nematode-trapping fungus</name>
    <name type="synonym">Monacrosporium haptotylum</name>
    <dbReference type="NCBI Taxonomy" id="1284197"/>
    <lineage>
        <taxon>Eukaryota</taxon>
        <taxon>Fungi</taxon>
        <taxon>Dikarya</taxon>
        <taxon>Ascomycota</taxon>
        <taxon>Pezizomycotina</taxon>
        <taxon>Orbiliomycetes</taxon>
        <taxon>Orbiliales</taxon>
        <taxon>Orbiliaceae</taxon>
        <taxon>Dactylellina</taxon>
    </lineage>
</organism>
<dbReference type="InterPro" id="IPR001810">
    <property type="entry name" value="F-box_dom"/>
</dbReference>
<dbReference type="InterPro" id="IPR036047">
    <property type="entry name" value="F-box-like_dom_sf"/>
</dbReference>
<dbReference type="HOGENOM" id="CLU_463811_0_0_1"/>
<keyword evidence="3" id="KW-1185">Reference proteome</keyword>
<name>S8AAE1_DACHA</name>
<dbReference type="SUPFAM" id="SSF81383">
    <property type="entry name" value="F-box domain"/>
    <property type="match status" value="1"/>
</dbReference>
<proteinExistence type="predicted"/>
<accession>S8AAE1</accession>
<dbReference type="Pfam" id="PF00646">
    <property type="entry name" value="F-box"/>
    <property type="match status" value="1"/>
</dbReference>
<gene>
    <name evidence="2" type="ORF">H072_6364</name>
</gene>
<dbReference type="PROSITE" id="PS50181">
    <property type="entry name" value="FBOX"/>
    <property type="match status" value="1"/>
</dbReference>
<evidence type="ECO:0000313" key="2">
    <source>
        <dbReference type="EMBL" id="EPS39869.1"/>
    </source>
</evidence>
<dbReference type="Proteomes" id="UP000015100">
    <property type="component" value="Unassembled WGS sequence"/>
</dbReference>
<dbReference type="Gene3D" id="1.20.1280.50">
    <property type="match status" value="1"/>
</dbReference>
<reference evidence="2 3" key="1">
    <citation type="journal article" date="2013" name="PLoS Genet.">
        <title>Genomic mechanisms accounting for the adaptation to parasitism in nematode-trapping fungi.</title>
        <authorList>
            <person name="Meerupati T."/>
            <person name="Andersson K.M."/>
            <person name="Friman E."/>
            <person name="Kumar D."/>
            <person name="Tunlid A."/>
            <person name="Ahren D."/>
        </authorList>
    </citation>
    <scope>NUCLEOTIDE SEQUENCE [LARGE SCALE GENOMIC DNA]</scope>
    <source>
        <strain evidence="2 3">CBS 200.50</strain>
    </source>
</reference>
<dbReference type="EMBL" id="AQGS01000443">
    <property type="protein sequence ID" value="EPS39869.1"/>
    <property type="molecule type" value="Genomic_DNA"/>
</dbReference>
<reference evidence="3" key="2">
    <citation type="submission" date="2013-04" db="EMBL/GenBank/DDBJ databases">
        <title>Genomic mechanisms accounting for the adaptation to parasitism in nematode-trapping fungi.</title>
        <authorList>
            <person name="Ahren D.G."/>
        </authorList>
    </citation>
    <scope>NUCLEOTIDE SEQUENCE [LARGE SCALE GENOMIC DNA]</scope>
    <source>
        <strain evidence="3">CBS 200.50</strain>
    </source>
</reference>